<comment type="similarity">
    <text evidence="2 12">Belongs to the RNA polymerase beta' chain family.</text>
</comment>
<dbReference type="InterPro" id="IPR000722">
    <property type="entry name" value="RNA_pol_asu"/>
</dbReference>
<evidence type="ECO:0000256" key="1">
    <source>
        <dbReference type="ARBA" id="ARBA00004123"/>
    </source>
</evidence>
<dbReference type="InterPro" id="IPR007081">
    <property type="entry name" value="RNA_pol_Rpb1_5"/>
</dbReference>
<dbReference type="EC" id="2.7.7.6" evidence="12"/>
<feature type="compositionally biased region" description="Acidic residues" evidence="13">
    <location>
        <begin position="1457"/>
        <end position="1466"/>
    </location>
</feature>
<evidence type="ECO:0000256" key="8">
    <source>
        <dbReference type="ARBA" id="ARBA00022842"/>
    </source>
</evidence>
<dbReference type="CDD" id="cd01435">
    <property type="entry name" value="RNAP_I_RPA1_N"/>
    <property type="match status" value="1"/>
</dbReference>
<dbReference type="Gene3D" id="1.10.357.120">
    <property type="match status" value="1"/>
</dbReference>
<evidence type="ECO:0000256" key="13">
    <source>
        <dbReference type="SAM" id="MobiDB-lite"/>
    </source>
</evidence>
<feature type="compositionally biased region" description="Basic residues" evidence="13">
    <location>
        <begin position="268"/>
        <end position="288"/>
    </location>
</feature>
<dbReference type="InterPro" id="IPR015699">
    <property type="entry name" value="DNA-dir_RNA_pol1_lsu_N"/>
</dbReference>
<evidence type="ECO:0000259" key="14">
    <source>
        <dbReference type="SMART" id="SM00663"/>
    </source>
</evidence>
<keyword evidence="5 12" id="KW-0548">Nucleotidyltransferase</keyword>
<dbReference type="InterPro" id="IPR044893">
    <property type="entry name" value="RNA_pol_Rpb1_clamp_domain"/>
</dbReference>
<evidence type="ECO:0000256" key="3">
    <source>
        <dbReference type="ARBA" id="ARBA00022478"/>
    </source>
</evidence>
<evidence type="ECO:0000256" key="4">
    <source>
        <dbReference type="ARBA" id="ARBA00022679"/>
    </source>
</evidence>
<feature type="domain" description="RNA polymerase N-terminal" evidence="14">
    <location>
        <begin position="372"/>
        <end position="702"/>
    </location>
</feature>
<evidence type="ECO:0000313" key="16">
    <source>
        <dbReference type="Proteomes" id="UP000277580"/>
    </source>
</evidence>
<organism evidence="15 16">
    <name type="scientific">Morchella conica CCBAS932</name>
    <dbReference type="NCBI Taxonomy" id="1392247"/>
    <lineage>
        <taxon>Eukaryota</taxon>
        <taxon>Fungi</taxon>
        <taxon>Dikarya</taxon>
        <taxon>Ascomycota</taxon>
        <taxon>Pezizomycotina</taxon>
        <taxon>Pezizomycetes</taxon>
        <taxon>Pezizales</taxon>
        <taxon>Morchellaceae</taxon>
        <taxon>Morchella</taxon>
    </lineage>
</organism>
<dbReference type="Gene3D" id="1.10.274.100">
    <property type="entry name" value="RNA polymerase Rpb1, domain 3"/>
    <property type="match status" value="1"/>
</dbReference>
<dbReference type="InParanoid" id="A0A3N4KV35"/>
<feature type="compositionally biased region" description="Acidic residues" evidence="13">
    <location>
        <begin position="1408"/>
        <end position="1422"/>
    </location>
</feature>
<feature type="region of interest" description="Disordered" evidence="13">
    <location>
        <begin position="256"/>
        <end position="288"/>
    </location>
</feature>
<dbReference type="FunFam" id="1.10.274.100:FF:000006">
    <property type="entry name" value="DNA-directed RNA polymerase subunit"/>
    <property type="match status" value="1"/>
</dbReference>
<dbReference type="FunFam" id="4.10.860.120:FF:000006">
    <property type="entry name" value="DNA-directed RNA polymerase subunit"/>
    <property type="match status" value="1"/>
</dbReference>
<evidence type="ECO:0000256" key="10">
    <source>
        <dbReference type="ARBA" id="ARBA00023242"/>
    </source>
</evidence>
<comment type="subcellular location">
    <subcellularLocation>
        <location evidence="1">Nucleus</location>
    </subcellularLocation>
</comment>
<evidence type="ECO:0000313" key="15">
    <source>
        <dbReference type="EMBL" id="RPB14397.1"/>
    </source>
</evidence>
<name>A0A3N4KV35_9PEZI</name>
<dbReference type="GO" id="GO:0003899">
    <property type="term" value="F:DNA-directed RNA polymerase activity"/>
    <property type="evidence" value="ECO:0007669"/>
    <property type="project" value="UniProtKB-EC"/>
</dbReference>
<reference evidence="15 16" key="1">
    <citation type="journal article" date="2018" name="Nat. Ecol. Evol.">
        <title>Pezizomycetes genomes reveal the molecular basis of ectomycorrhizal truffle lifestyle.</title>
        <authorList>
            <person name="Murat C."/>
            <person name="Payen T."/>
            <person name="Noel B."/>
            <person name="Kuo A."/>
            <person name="Morin E."/>
            <person name="Chen J."/>
            <person name="Kohler A."/>
            <person name="Krizsan K."/>
            <person name="Balestrini R."/>
            <person name="Da Silva C."/>
            <person name="Montanini B."/>
            <person name="Hainaut M."/>
            <person name="Levati E."/>
            <person name="Barry K.W."/>
            <person name="Belfiori B."/>
            <person name="Cichocki N."/>
            <person name="Clum A."/>
            <person name="Dockter R.B."/>
            <person name="Fauchery L."/>
            <person name="Guy J."/>
            <person name="Iotti M."/>
            <person name="Le Tacon F."/>
            <person name="Lindquist E.A."/>
            <person name="Lipzen A."/>
            <person name="Malagnac F."/>
            <person name="Mello A."/>
            <person name="Molinier V."/>
            <person name="Miyauchi S."/>
            <person name="Poulain J."/>
            <person name="Riccioni C."/>
            <person name="Rubini A."/>
            <person name="Sitrit Y."/>
            <person name="Splivallo R."/>
            <person name="Traeger S."/>
            <person name="Wang M."/>
            <person name="Zifcakova L."/>
            <person name="Wipf D."/>
            <person name="Zambonelli A."/>
            <person name="Paolocci F."/>
            <person name="Nowrousian M."/>
            <person name="Ottonello S."/>
            <person name="Baldrian P."/>
            <person name="Spatafora J.W."/>
            <person name="Henrissat B."/>
            <person name="Nagy L.G."/>
            <person name="Aury J.M."/>
            <person name="Wincker P."/>
            <person name="Grigoriev I.V."/>
            <person name="Bonfante P."/>
            <person name="Martin F.M."/>
        </authorList>
    </citation>
    <scope>NUCLEOTIDE SEQUENCE [LARGE SCALE GENOMIC DNA]</scope>
    <source>
        <strain evidence="15 16">CCBAS932</strain>
    </source>
</reference>
<dbReference type="GO" id="GO:0003677">
    <property type="term" value="F:DNA binding"/>
    <property type="evidence" value="ECO:0007669"/>
    <property type="project" value="InterPro"/>
</dbReference>
<keyword evidence="4 12" id="KW-0808">Transferase</keyword>
<evidence type="ECO:0000256" key="12">
    <source>
        <dbReference type="RuleBase" id="RU004279"/>
    </source>
</evidence>
<comment type="function">
    <text evidence="12">DNA-dependent RNA polymerase catalyzes the transcription of DNA into RNA using the four ribonucleoside triphosphates as substrates.</text>
</comment>
<dbReference type="InterPro" id="IPR007083">
    <property type="entry name" value="RNA_pol_Rpb1_4"/>
</dbReference>
<dbReference type="SUPFAM" id="SSF64484">
    <property type="entry name" value="beta and beta-prime subunits of DNA dependent RNA-polymerase"/>
    <property type="match status" value="1"/>
</dbReference>
<evidence type="ECO:0000256" key="2">
    <source>
        <dbReference type="ARBA" id="ARBA00006460"/>
    </source>
</evidence>
<evidence type="ECO:0000256" key="7">
    <source>
        <dbReference type="ARBA" id="ARBA00022833"/>
    </source>
</evidence>
<dbReference type="FunCoup" id="A0A3N4KV35">
    <property type="interactions" value="1063"/>
</dbReference>
<keyword evidence="6" id="KW-0479">Metal-binding</keyword>
<evidence type="ECO:0000256" key="5">
    <source>
        <dbReference type="ARBA" id="ARBA00022695"/>
    </source>
</evidence>
<keyword evidence="16" id="KW-1185">Reference proteome</keyword>
<keyword evidence="8" id="KW-0460">Magnesium</keyword>
<dbReference type="EMBL" id="ML119118">
    <property type="protein sequence ID" value="RPB14397.1"/>
    <property type="molecule type" value="Genomic_DNA"/>
</dbReference>
<dbReference type="Pfam" id="PF04983">
    <property type="entry name" value="RNA_pol_Rpb1_3"/>
    <property type="match status" value="1"/>
</dbReference>
<dbReference type="GO" id="GO:0046872">
    <property type="term" value="F:metal ion binding"/>
    <property type="evidence" value="ECO:0007669"/>
    <property type="project" value="UniProtKB-KW"/>
</dbReference>
<dbReference type="InterPro" id="IPR045867">
    <property type="entry name" value="DNA-dir_RpoC_beta_prime"/>
</dbReference>
<dbReference type="SMART" id="SM00663">
    <property type="entry name" value="RPOLA_N"/>
    <property type="match status" value="1"/>
</dbReference>
<dbReference type="InterPro" id="IPR042102">
    <property type="entry name" value="RNA_pol_Rpb1_3_sf"/>
</dbReference>
<feature type="compositionally biased region" description="Acidic residues" evidence="13">
    <location>
        <begin position="162"/>
        <end position="174"/>
    </location>
</feature>
<dbReference type="OrthoDB" id="270392at2759"/>
<evidence type="ECO:0000256" key="6">
    <source>
        <dbReference type="ARBA" id="ARBA00022723"/>
    </source>
</evidence>
<dbReference type="Gene3D" id="2.40.40.20">
    <property type="match status" value="1"/>
</dbReference>
<proteinExistence type="inferred from homology"/>
<feature type="region of interest" description="Disordered" evidence="13">
    <location>
        <begin position="1369"/>
        <end position="1495"/>
    </location>
</feature>
<evidence type="ECO:0000256" key="9">
    <source>
        <dbReference type="ARBA" id="ARBA00023163"/>
    </source>
</evidence>
<dbReference type="FunFam" id="2.40.40.20:FF:000019">
    <property type="entry name" value="DNA-directed RNA polymerase II subunit RPB1"/>
    <property type="match status" value="1"/>
</dbReference>
<evidence type="ECO:0000256" key="11">
    <source>
        <dbReference type="ARBA" id="ARBA00048552"/>
    </source>
</evidence>
<dbReference type="InterPro" id="IPR047107">
    <property type="entry name" value="DNA-dir_RNA_pol1_lsu_C"/>
</dbReference>
<dbReference type="GO" id="GO:0006351">
    <property type="term" value="P:DNA-templated transcription"/>
    <property type="evidence" value="ECO:0007669"/>
    <property type="project" value="InterPro"/>
</dbReference>
<dbReference type="InterPro" id="IPR006592">
    <property type="entry name" value="RNA_pol_N"/>
</dbReference>
<dbReference type="Gene3D" id="4.10.860.120">
    <property type="entry name" value="RNA polymerase II, clamp domain"/>
    <property type="match status" value="1"/>
</dbReference>
<dbReference type="InterPro" id="IPR007080">
    <property type="entry name" value="RNA_pol_Rpb1_1"/>
</dbReference>
<dbReference type="Gene3D" id="1.10.150.390">
    <property type="match status" value="1"/>
</dbReference>
<dbReference type="PANTHER" id="PTHR19376">
    <property type="entry name" value="DNA-DIRECTED RNA POLYMERASE"/>
    <property type="match status" value="1"/>
</dbReference>
<protein>
    <recommendedName>
        <fullName evidence="12">DNA-directed RNA polymerase subunit</fullName>
        <ecNumber evidence="12">2.7.7.6</ecNumber>
    </recommendedName>
</protein>
<dbReference type="PANTHER" id="PTHR19376:SF11">
    <property type="entry name" value="DNA-DIRECTED RNA POLYMERASE I SUBUNIT RPA1"/>
    <property type="match status" value="1"/>
</dbReference>
<dbReference type="InterPro" id="IPR038120">
    <property type="entry name" value="Rpb1_funnel_sf"/>
</dbReference>
<dbReference type="STRING" id="1392247.A0A3N4KV35"/>
<dbReference type="Gene3D" id="3.30.1490.180">
    <property type="entry name" value="RNA polymerase ii"/>
    <property type="match status" value="1"/>
</dbReference>
<gene>
    <name evidence="15" type="ORF">P167DRAFT_503732</name>
</gene>
<dbReference type="CDD" id="cd02735">
    <property type="entry name" value="RNAP_I_Rpa1_C"/>
    <property type="match status" value="1"/>
</dbReference>
<feature type="region of interest" description="Disordered" evidence="13">
    <location>
        <begin position="155"/>
        <end position="174"/>
    </location>
</feature>
<comment type="catalytic activity">
    <reaction evidence="11 12">
        <text>RNA(n) + a ribonucleoside 5'-triphosphate = RNA(n+1) + diphosphate</text>
        <dbReference type="Rhea" id="RHEA:21248"/>
        <dbReference type="Rhea" id="RHEA-COMP:14527"/>
        <dbReference type="Rhea" id="RHEA-COMP:17342"/>
        <dbReference type="ChEBI" id="CHEBI:33019"/>
        <dbReference type="ChEBI" id="CHEBI:61557"/>
        <dbReference type="ChEBI" id="CHEBI:140395"/>
        <dbReference type="EC" id="2.7.7.6"/>
    </reaction>
</comment>
<dbReference type="Pfam" id="PF05000">
    <property type="entry name" value="RNA_pol_Rpb1_4"/>
    <property type="match status" value="1"/>
</dbReference>
<dbReference type="InterPro" id="IPR007066">
    <property type="entry name" value="RNA_pol_Rpb1_3"/>
</dbReference>
<keyword evidence="10" id="KW-0539">Nucleus</keyword>
<keyword evidence="3 12" id="KW-0240">DNA-directed RNA polymerase</keyword>
<dbReference type="FunFam" id="1.10.150.390:FF:000005">
    <property type="entry name" value="DNA-directed RNA polymerase subunit"/>
    <property type="match status" value="1"/>
</dbReference>
<dbReference type="Proteomes" id="UP000277580">
    <property type="component" value="Unassembled WGS sequence"/>
</dbReference>
<sequence>MNISNPVASEVTSVDFTFLSTEDIQNLSVKQIINPLTFGSVAAGNVPVPIVGGLYDPALGASDQLRQRCATCHLDYKYCPGHTGHIALPVPVYHPLFFDQMLRLLRSTCVFCFHLRMSKAVVNRYVCKLKLIQHGLLLEAQQLDDIQVATKPAVKPGRSIAEEEGPGDDIESEDEDDMEAFFKKRNKFVEKAIKRNRANQANWNSAKVMSVAEERRALVKQFLADIIKPRKCNRCQAIAPTFRADGYSKIFEKPLPTKARNQNSQLGLRRRNAALDRRKPKSSPHKKYSNAMEIDEGIGGEIDVEIQEASSEEDEEALNEAADRKGSAGRLLMSMEVLNTLIRLFDNEKDITQLLYAPRTAMDKNPKPVSADMFFLHAIAVPPTKFRPPQFSGGEVSESAVNRGLVKILQDCLYIRDRNEAINDPSTTPDSKTEIVRRLIESFVTLQEDVNTFLDSTKSPVTGLAAKAIEEGIKQKLEKKEGLFRMNMMGKRVNFAARSVISPDPNIETREIGVPPVFASKLTYPEPVTEINATWLMSLVVNGPDTWPGAVAIEMENGSVQRLPGDKEPSGRQKRIQLSKTLLTPDTLSLSDSRPKKVHRHLHDGDVVLMNRQPTLHKPSIMGHIAKVLPKERTIRMHYANCNTYNADFDGDEMNMHLPQNEMARAEAKEIANTDNQYLGSTAGKPLRGLIQDHLVMGVWLTNRDTMFTREEYQQLLYSCLLPEHNSLFATPGKSSRIITLPPAIMKPRQMWTGKQVVTTILENIRPKYFAGLTLYSKSKTPGDSWYKGNEEGNVIFHDGYFVSGILDKNQLGPTEFGLIHSIYEIYGPTVAGSLLSIFGRLLTKFLHMRAHTCGMDDLLLTPEGDKRRRAALAGSDVVGKNLSVEYVGLKPEEYTETELNARMEEVLRDKNKHNTLDLKANSQTAAFTSRVIKECLPSGLQKAFPYNNFQAMTVSGAKGSDVNASQISCLLGQQVLEGSRVPVMVSGKTLPCFRPYDTNVRAGGYITDRFLTGVRPQEYYFHCMAGREGLIDTAVKTSRSGYLQRCLIKGMEGIQVQYDNTVRDSDGSLVQFLYGEDALDVAKQKHLRQFKFLSQNMESVVRKLADDTVNESLGPKLSMIAEKLNHGVANEHLKKSMKKYAKRGDLAASEVTMSEYSPSRYVGSVSESFAEAREYYLRENPDKLIVSTKQSRTMVGTELSRGLDKGEFRNLMDLKYFRSLVDPGEAVGIIAGQSIGEPSTQMTLNTFHLAGHATKNVTLGIPRLREIVMTASANIATPTMTLTLRNSVSDRKAEVFSKRCSQLMLSEVIEKVTIKESLTKDIKSYKIRLDLFPKEEYEEEYSITKKTVGNTFKSSFVPALERSVNKVLNPKKTKSKERIGKDDAMPDIGESAGTVEEERRKESAADNSDDEESDDDNEEDATNAKQKSRKSEAVSYENPDDAEEEIAKQAESSGESSDEDEDVDEGLGASAPDSGDNSDDGSKSNPKTAKKSKAKTIVTPVKKIVVKNSSENVSRFEFDEQYGQWFEVDLQYPSEAPKVLMLGIVEKVCRDTIIHKLSGIGSIMKVPSSELSKAEQAAGKRKLAVEGVNFEAFWNEQDEIDPNTIESNDIAAFLRYYGVEAARNNIVKEMNAVFGGHGIAVDIRHLNLIADIMTRGGGYNPFNRQGIKTGTSPFLKMSFETTCNFLKDAVVEGDFDDLSSPSSRIVLGKLSNVGSGSFDVMVGGLTRENR</sequence>
<dbReference type="Gene3D" id="1.10.132.30">
    <property type="match status" value="1"/>
</dbReference>
<dbReference type="Pfam" id="PF00623">
    <property type="entry name" value="RNA_pol_Rpb1_2"/>
    <property type="match status" value="1"/>
</dbReference>
<accession>A0A3N4KV35</accession>
<keyword evidence="9 12" id="KW-0804">Transcription</keyword>
<dbReference type="Pfam" id="PF04998">
    <property type="entry name" value="RNA_pol_Rpb1_5"/>
    <property type="match status" value="1"/>
</dbReference>
<dbReference type="Pfam" id="PF04997">
    <property type="entry name" value="RNA_pol_Rpb1_1"/>
    <property type="match status" value="1"/>
</dbReference>
<dbReference type="GO" id="GO:0005736">
    <property type="term" value="C:RNA polymerase I complex"/>
    <property type="evidence" value="ECO:0007669"/>
    <property type="project" value="TreeGrafter"/>
</dbReference>
<keyword evidence="7" id="KW-0862">Zinc</keyword>
<dbReference type="Gene3D" id="3.30.70.2850">
    <property type="match status" value="1"/>
</dbReference>